<evidence type="ECO:0000313" key="11">
    <source>
        <dbReference type="Proteomes" id="UP001524586"/>
    </source>
</evidence>
<dbReference type="EC" id="3.1.-.-" evidence="9"/>
<dbReference type="CDD" id="cd09725">
    <property type="entry name" value="Cas2_I_II_III"/>
    <property type="match status" value="1"/>
</dbReference>
<evidence type="ECO:0000256" key="2">
    <source>
        <dbReference type="ARBA" id="ARBA00009959"/>
    </source>
</evidence>
<proteinExistence type="inferred from homology"/>
<evidence type="ECO:0000256" key="1">
    <source>
        <dbReference type="ARBA" id="ARBA00001946"/>
    </source>
</evidence>
<comment type="subunit">
    <text evidence="9">Homodimer, forms a heterotetramer with a Cas1 homodimer.</text>
</comment>
<protein>
    <recommendedName>
        <fullName evidence="9">CRISPR-associated endoribonuclease Cas2</fullName>
        <ecNumber evidence="9">3.1.-.-</ecNumber>
    </recommendedName>
</protein>
<dbReference type="PANTHER" id="PTHR34405:SF3">
    <property type="entry name" value="CRISPR-ASSOCIATED ENDORIBONUCLEASE CAS2 3"/>
    <property type="match status" value="1"/>
</dbReference>
<keyword evidence="4 9" id="KW-0479">Metal-binding</keyword>
<dbReference type="SUPFAM" id="SSF143430">
    <property type="entry name" value="TTP0101/SSO1404-like"/>
    <property type="match status" value="1"/>
</dbReference>
<comment type="similarity">
    <text evidence="2 9">Belongs to the CRISPR-associated endoribonuclease Cas2 protein family.</text>
</comment>
<dbReference type="EMBL" id="JANIBK010000080">
    <property type="protein sequence ID" value="MCQ8129549.1"/>
    <property type="molecule type" value="Genomic_DNA"/>
</dbReference>
<evidence type="ECO:0000313" key="10">
    <source>
        <dbReference type="EMBL" id="MCQ8129549.1"/>
    </source>
</evidence>
<feature type="binding site" evidence="9">
    <location>
        <position position="13"/>
    </location>
    <ligand>
        <name>Mg(2+)</name>
        <dbReference type="ChEBI" id="CHEBI:18420"/>
        <note>catalytic</note>
    </ligand>
</feature>
<dbReference type="Gene3D" id="3.30.70.240">
    <property type="match status" value="1"/>
</dbReference>
<keyword evidence="7 9" id="KW-0460">Magnesium</keyword>
<dbReference type="InterPro" id="IPR019199">
    <property type="entry name" value="Virulence_VapD/CRISPR_Cas2"/>
</dbReference>
<evidence type="ECO:0000256" key="3">
    <source>
        <dbReference type="ARBA" id="ARBA00022722"/>
    </source>
</evidence>
<accession>A0ABT1U6S0</accession>
<dbReference type="HAMAP" id="MF_01471">
    <property type="entry name" value="Cas2"/>
    <property type="match status" value="1"/>
</dbReference>
<dbReference type="Proteomes" id="UP001524586">
    <property type="component" value="Unassembled WGS sequence"/>
</dbReference>
<keyword evidence="5 9" id="KW-0255">Endonuclease</keyword>
<keyword evidence="8 9" id="KW-0051">Antiviral defense</keyword>
<evidence type="ECO:0000256" key="5">
    <source>
        <dbReference type="ARBA" id="ARBA00022759"/>
    </source>
</evidence>
<dbReference type="PANTHER" id="PTHR34405">
    <property type="entry name" value="CRISPR-ASSOCIATED ENDORIBONUCLEASE CAS2"/>
    <property type="match status" value="1"/>
</dbReference>
<keyword evidence="6 9" id="KW-0378">Hydrolase</keyword>
<dbReference type="InterPro" id="IPR021127">
    <property type="entry name" value="CRISPR_associated_Cas2"/>
</dbReference>
<organism evidence="10 11">
    <name type="scientific">Methylomonas rivi</name>
    <dbReference type="NCBI Taxonomy" id="2952226"/>
    <lineage>
        <taxon>Bacteria</taxon>
        <taxon>Pseudomonadati</taxon>
        <taxon>Pseudomonadota</taxon>
        <taxon>Gammaproteobacteria</taxon>
        <taxon>Methylococcales</taxon>
        <taxon>Methylococcaceae</taxon>
        <taxon>Methylomonas</taxon>
    </lineage>
</organism>
<name>A0ABT1U6S0_9GAMM</name>
<comment type="caution">
    <text evidence="10">The sequence shown here is derived from an EMBL/GenBank/DDBJ whole genome shotgun (WGS) entry which is preliminary data.</text>
</comment>
<dbReference type="Pfam" id="PF09827">
    <property type="entry name" value="CRISPR_Cas2"/>
    <property type="match status" value="1"/>
</dbReference>
<evidence type="ECO:0000256" key="4">
    <source>
        <dbReference type="ARBA" id="ARBA00022723"/>
    </source>
</evidence>
<keyword evidence="11" id="KW-1185">Reference proteome</keyword>
<keyword evidence="3 9" id="KW-0540">Nuclease</keyword>
<evidence type="ECO:0000256" key="9">
    <source>
        <dbReference type="HAMAP-Rule" id="MF_01471"/>
    </source>
</evidence>
<gene>
    <name evidence="9 10" type="primary">cas2</name>
    <name evidence="10" type="ORF">NP596_13880</name>
</gene>
<evidence type="ECO:0000256" key="8">
    <source>
        <dbReference type="ARBA" id="ARBA00023118"/>
    </source>
</evidence>
<reference evidence="10 11" key="1">
    <citation type="submission" date="2022-07" db="EMBL/GenBank/DDBJ databases">
        <title>Methylomonas rivi sp. nov., Methylomonas rosea sp. nov., Methylomonas aureus sp. nov. and Methylomonas subterranea sp. nov., four novel methanotrophs isolated from a freshwater creek and the deep terrestrial subsurface.</title>
        <authorList>
            <person name="Abin C."/>
            <person name="Sankaranarayanan K."/>
            <person name="Garner C."/>
            <person name="Sindelar R."/>
            <person name="Kotary K."/>
            <person name="Garner R."/>
            <person name="Barclay S."/>
            <person name="Lawson P."/>
            <person name="Krumholz L."/>
        </authorList>
    </citation>
    <scope>NUCLEOTIDE SEQUENCE [LARGE SCALE GENOMIC DNA]</scope>
    <source>
        <strain evidence="10 11">WSC-6</strain>
    </source>
</reference>
<dbReference type="GO" id="GO:0004519">
    <property type="term" value="F:endonuclease activity"/>
    <property type="evidence" value="ECO:0007669"/>
    <property type="project" value="UniProtKB-KW"/>
</dbReference>
<dbReference type="NCBIfam" id="TIGR01573">
    <property type="entry name" value="cas2"/>
    <property type="match status" value="1"/>
</dbReference>
<dbReference type="RefSeq" id="WP_256615981.1">
    <property type="nucleotide sequence ID" value="NZ_JANIBK010000080.1"/>
</dbReference>
<evidence type="ECO:0000256" key="6">
    <source>
        <dbReference type="ARBA" id="ARBA00022801"/>
    </source>
</evidence>
<comment type="cofactor">
    <cofactor evidence="1 9">
        <name>Mg(2+)</name>
        <dbReference type="ChEBI" id="CHEBI:18420"/>
    </cofactor>
</comment>
<comment type="function">
    <text evidence="9">CRISPR (clustered regularly interspaced short palindromic repeat), is an adaptive immune system that provides protection against mobile genetic elements (viruses, transposable elements and conjugative plasmids). CRISPR clusters contain sequences complementary to antecedent mobile elements and target invading nucleic acids. CRISPR clusters are transcribed and processed into CRISPR RNA (crRNA). Functions as a ssRNA-specific endoribonuclease. Involved in the integration of spacer DNA into the CRISPR cassette.</text>
</comment>
<evidence type="ECO:0000256" key="7">
    <source>
        <dbReference type="ARBA" id="ARBA00022842"/>
    </source>
</evidence>
<sequence>MAAPQHLYIVTYDIGDPKRWRKVFRLMKGYGEWLQLSVFQCRLSRKQHAEMLAMLDTMIHHADDHVLIINVGPAENIKPSIVSLGKEFAVMERQTVIV</sequence>